<dbReference type="GO" id="GO:0005829">
    <property type="term" value="C:cytosol"/>
    <property type="evidence" value="ECO:0007669"/>
    <property type="project" value="TreeGrafter"/>
</dbReference>
<feature type="region of interest" description="Disordered" evidence="3">
    <location>
        <begin position="201"/>
        <end position="239"/>
    </location>
</feature>
<feature type="region of interest" description="Disordered" evidence="3">
    <location>
        <begin position="1156"/>
        <end position="1221"/>
    </location>
</feature>
<feature type="compositionally biased region" description="Low complexity" evidence="3">
    <location>
        <begin position="1023"/>
        <end position="1035"/>
    </location>
</feature>
<proteinExistence type="inferred from homology"/>
<evidence type="ECO:0000313" key="4">
    <source>
        <dbReference type="EMBL" id="KAK1927193.1"/>
    </source>
</evidence>
<feature type="compositionally biased region" description="Basic and acidic residues" evidence="3">
    <location>
        <begin position="120"/>
        <end position="133"/>
    </location>
</feature>
<feature type="compositionally biased region" description="Low complexity" evidence="3">
    <location>
        <begin position="1162"/>
        <end position="1221"/>
    </location>
</feature>
<keyword evidence="2" id="KW-0131">Cell cycle</keyword>
<comment type="caution">
    <text evidence="4">The sequence shown here is derived from an EMBL/GenBank/DDBJ whole genome shotgun (WGS) entry which is preliminary data.</text>
</comment>
<dbReference type="PANTHER" id="PTHR12634">
    <property type="entry name" value="SIT4 YEAST -ASSOCIATING PROTEIN-RELATED"/>
    <property type="match status" value="1"/>
</dbReference>
<feature type="compositionally biased region" description="Low complexity" evidence="3">
    <location>
        <begin position="154"/>
        <end position="163"/>
    </location>
</feature>
<feature type="compositionally biased region" description="Basic and acidic residues" evidence="3">
    <location>
        <begin position="218"/>
        <end position="239"/>
    </location>
</feature>
<feature type="compositionally biased region" description="Acidic residues" evidence="3">
    <location>
        <begin position="900"/>
        <end position="915"/>
    </location>
</feature>
<evidence type="ECO:0000256" key="2">
    <source>
        <dbReference type="ARBA" id="ARBA00023306"/>
    </source>
</evidence>
<name>A0AAD9FW99_PAPLA</name>
<dbReference type="PANTHER" id="PTHR12634:SF8">
    <property type="entry name" value="FIERY MOUNTAIN, ISOFORM D"/>
    <property type="match status" value="1"/>
</dbReference>
<evidence type="ECO:0000313" key="5">
    <source>
        <dbReference type="Proteomes" id="UP001182556"/>
    </source>
</evidence>
<evidence type="ECO:0000256" key="1">
    <source>
        <dbReference type="ARBA" id="ARBA00006180"/>
    </source>
</evidence>
<dbReference type="GO" id="GO:0005634">
    <property type="term" value="C:nucleus"/>
    <property type="evidence" value="ECO:0007669"/>
    <property type="project" value="TreeGrafter"/>
</dbReference>
<feature type="region of interest" description="Disordered" evidence="3">
    <location>
        <begin position="881"/>
        <end position="933"/>
    </location>
</feature>
<evidence type="ECO:0000256" key="3">
    <source>
        <dbReference type="SAM" id="MobiDB-lite"/>
    </source>
</evidence>
<organism evidence="4 5">
    <name type="scientific">Papiliotrema laurentii</name>
    <name type="common">Cryptococcus laurentii</name>
    <dbReference type="NCBI Taxonomy" id="5418"/>
    <lineage>
        <taxon>Eukaryota</taxon>
        <taxon>Fungi</taxon>
        <taxon>Dikarya</taxon>
        <taxon>Basidiomycota</taxon>
        <taxon>Agaricomycotina</taxon>
        <taxon>Tremellomycetes</taxon>
        <taxon>Tremellales</taxon>
        <taxon>Rhynchogastremaceae</taxon>
        <taxon>Papiliotrema</taxon>
    </lineage>
</organism>
<dbReference type="GO" id="GO:0019888">
    <property type="term" value="F:protein phosphatase regulator activity"/>
    <property type="evidence" value="ECO:0007669"/>
    <property type="project" value="TreeGrafter"/>
</dbReference>
<feature type="region of interest" description="Disordered" evidence="3">
    <location>
        <begin position="1234"/>
        <end position="1264"/>
    </location>
</feature>
<feature type="compositionally biased region" description="Polar residues" evidence="3">
    <location>
        <begin position="623"/>
        <end position="635"/>
    </location>
</feature>
<feature type="compositionally biased region" description="Pro residues" evidence="3">
    <location>
        <begin position="106"/>
        <end position="117"/>
    </location>
</feature>
<sequence>MLWKFGFASASNVDAILSREVPPSVEELMDEQEILNECKAQNNRLINYLSKEDSIKSLLQWVIAGLDELDQQAALADSACFDYALASPALYPSYQHHNHANVFAPVPGPGPNSPPLEPQKTVEESADTEKSNDAEEEDRFPGIGLGEGLVRTESASSDSSRSRYPQVATEILTSELWTISETIMSNRDALLRPFWDAVLPPVEPGPTTPSTDGSLSRSRIEQSERERARDEFWSEKDEERDKKREVIRGMWTRVNGNLMSKRTHEMIRFIQSIPNVVERLVAQIASPAIQDILIRIVSAEEAGVSGVIEWLANEGLVPQLLELLSPEHTTTMHSVASELLKSIITLCAPAPFNPNGGNTMGQASGQGAQQPGTRDNRMIRELVSQTSINTMVGYMLNPVEYTDKDWAGINGPSGPPHPRDPFVVHPLPSIASASSSLSHICNILVEIIRRNNSDFSEPHLFHTLRHRLTLIQQQQILTAAEGDQEDKVRKDLEDALEELSGKMGIVHLGHLITVLSDRFAELHRLLIEPRSQARAASAHLPKPLTLERFRVVELYAELLHSSNMSILNRQVGTGPSYTSDGILSGGLAGVEALGEAVESERNDEEGESEIEAHVTPARELPVSSASTDCSFTGSEEASVDEDMLEQIDKDATPSTSPAVSRILDPSLPADTPNPPPASQADDQRLRAVRDMDPPSIPGSSVASDVGSVSHAAVAATTVAPSIASEPEQSANPAAAPKDEPLPPGDRLKQMYIQHRVLPDVVDLFFEYPQNDFMHHVVYDLLQQILNGRLGPGLNRELVIELLREAKLIERILDAQRLNDEVVKQKNKPRLPYMGHIILIAEELVKFLARCPPDLYDLISSSFVQSEWEAFVEGRLRETKDRDARPLAGGKPMGAKFASSDDAEKDDSSSDEDEEPIGGHKFGEPLTRTSAQDGFVSRTGYDSFAERDEDDEFWSGHGNLSRRHVDSSDDDDDDADWLRPSSANLHGGSDDEDFGAFQNTGPNRLAGNDDFDDDGWGTFTSPSNDNGDNPFGDDNFAPSVTPAGGSGSGAPNLSREDPLTPHDWASAFDREFEDGMAIVVPDDEEVEEPRSGWTFNGSEDQGEDLPPSPSFEDVPIVQPTAIVAPPKLEVKDNVEALGEKTAAIAIRTPRRNSISFGQAIVGSPTSPLSPIRSPTSPTSTRSGSHSPSSPITIPRRVSATDVSTISLSASSSSPTWNSSSPSAFLNAAHAIGEAYSPPSPSLINATSEDRPLGPGVSRDTHVTSSGMLEKEVNGEKVIVPADEVVRGVEEAMKGEREV</sequence>
<feature type="region of interest" description="Disordered" evidence="3">
    <location>
        <begin position="102"/>
        <end position="163"/>
    </location>
</feature>
<dbReference type="EMBL" id="JAODAN010000001">
    <property type="protein sequence ID" value="KAK1927193.1"/>
    <property type="molecule type" value="Genomic_DNA"/>
</dbReference>
<feature type="region of interest" description="Disordered" evidence="3">
    <location>
        <begin position="596"/>
        <end position="682"/>
    </location>
</feature>
<feature type="compositionally biased region" description="Basic and acidic residues" evidence="3">
    <location>
        <begin position="736"/>
        <end position="745"/>
    </location>
</feature>
<dbReference type="Proteomes" id="UP001182556">
    <property type="component" value="Unassembled WGS sequence"/>
</dbReference>
<protein>
    <submittedName>
        <fullName evidence="4">SIT4 phosphatase-associated protein-domain-containing protein</fullName>
    </submittedName>
</protein>
<dbReference type="Pfam" id="PF04499">
    <property type="entry name" value="SAPS"/>
    <property type="match status" value="1"/>
</dbReference>
<feature type="region of interest" description="Disordered" evidence="3">
    <location>
        <begin position="719"/>
        <end position="745"/>
    </location>
</feature>
<dbReference type="GO" id="GO:0019903">
    <property type="term" value="F:protein phosphatase binding"/>
    <property type="evidence" value="ECO:0007669"/>
    <property type="project" value="InterPro"/>
</dbReference>
<gene>
    <name evidence="4" type="ORF">DB88DRAFT_533890</name>
</gene>
<keyword evidence="5" id="KW-1185">Reference proteome</keyword>
<comment type="similarity">
    <text evidence="1">Belongs to the SAPS family.</text>
</comment>
<dbReference type="InterPro" id="IPR007587">
    <property type="entry name" value="SAPS"/>
</dbReference>
<feature type="region of interest" description="Disordered" evidence="3">
    <location>
        <begin position="950"/>
        <end position="1112"/>
    </location>
</feature>
<accession>A0AAD9FW99</accession>
<reference evidence="4" key="1">
    <citation type="submission" date="2023-02" db="EMBL/GenBank/DDBJ databases">
        <title>Identification and recombinant expression of a fungal hydrolase from Papiliotrema laurentii that hydrolyzes apple cutin and clears colloidal polyester polyurethane.</title>
        <authorList>
            <consortium name="DOE Joint Genome Institute"/>
            <person name="Roman V.A."/>
            <person name="Bojanowski C."/>
            <person name="Crable B.R."/>
            <person name="Wagner D.N."/>
            <person name="Hung C.S."/>
            <person name="Nadeau L.J."/>
            <person name="Schratz L."/>
            <person name="Haridas S."/>
            <person name="Pangilinan J."/>
            <person name="Lipzen A."/>
            <person name="Na H."/>
            <person name="Yan M."/>
            <person name="Ng V."/>
            <person name="Grigoriev I.V."/>
            <person name="Spatafora J.W."/>
            <person name="Barlow D."/>
            <person name="Biffinger J."/>
            <person name="Kelley-Loughnane N."/>
            <person name="Varaljay V.A."/>
            <person name="Crookes-Goodson W.J."/>
        </authorList>
    </citation>
    <scope>NUCLEOTIDE SEQUENCE</scope>
    <source>
        <strain evidence="4">5307AH</strain>
    </source>
</reference>